<organism evidence="1 2">
    <name type="scientific">Helianthus annuus</name>
    <name type="common">Common sunflower</name>
    <dbReference type="NCBI Taxonomy" id="4232"/>
    <lineage>
        <taxon>Eukaryota</taxon>
        <taxon>Viridiplantae</taxon>
        <taxon>Streptophyta</taxon>
        <taxon>Embryophyta</taxon>
        <taxon>Tracheophyta</taxon>
        <taxon>Spermatophyta</taxon>
        <taxon>Magnoliopsida</taxon>
        <taxon>eudicotyledons</taxon>
        <taxon>Gunneridae</taxon>
        <taxon>Pentapetalae</taxon>
        <taxon>asterids</taxon>
        <taxon>campanulids</taxon>
        <taxon>Asterales</taxon>
        <taxon>Asteraceae</taxon>
        <taxon>Asteroideae</taxon>
        <taxon>Heliantheae alliance</taxon>
        <taxon>Heliantheae</taxon>
        <taxon>Helianthus</taxon>
    </lineage>
</organism>
<gene>
    <name evidence="1" type="ORF">HanXRQr2_Chr17g0801331</name>
</gene>
<name>A0A9K3GUI5_HELAN</name>
<reference evidence="1" key="2">
    <citation type="submission" date="2020-06" db="EMBL/GenBank/DDBJ databases">
        <title>Helianthus annuus Genome sequencing and assembly Release 2.</title>
        <authorList>
            <person name="Gouzy J."/>
            <person name="Langlade N."/>
            <person name="Munos S."/>
        </authorList>
    </citation>
    <scope>NUCLEOTIDE SEQUENCE</scope>
    <source>
        <tissue evidence="1">Leaves</tissue>
    </source>
</reference>
<evidence type="ECO:0000313" key="1">
    <source>
        <dbReference type="EMBL" id="KAF5755308.1"/>
    </source>
</evidence>
<keyword evidence="2" id="KW-1185">Reference proteome</keyword>
<dbReference type="Proteomes" id="UP000215914">
    <property type="component" value="Unassembled WGS sequence"/>
</dbReference>
<dbReference type="Gramene" id="mRNA:HanXRQr2_Chr17g0801331">
    <property type="protein sequence ID" value="CDS:HanXRQr2_Chr17g0801331.1"/>
    <property type="gene ID" value="HanXRQr2_Chr17g0801331"/>
</dbReference>
<dbReference type="EMBL" id="MNCJ02000332">
    <property type="protein sequence ID" value="KAF5755308.1"/>
    <property type="molecule type" value="Genomic_DNA"/>
</dbReference>
<sequence>MIFIITKKIIDVAPNACAFSDWFDVAIVAKVKEFNHLIELRKNLVGIGFSGVEIRYMGGFFVLLKFENKEEANMFMMDKEVWSVWFHKMEIWMGQSLPYERVAWLKIYGVPLNLSMSSVFNAIGNKFGKVVKLVSPLEEEMDLSFACVGVLTKMVKKVDEVVVVRWQNKNIEAWVEEEHRDWVPDCLLEEVEDGESDNSLLVSEEEVNENMFTDVVNDDVQQVASENHVGNRSQMPENVPDS</sequence>
<reference evidence="1" key="1">
    <citation type="journal article" date="2017" name="Nature">
        <title>The sunflower genome provides insights into oil metabolism, flowering and Asterid evolution.</title>
        <authorList>
            <person name="Badouin H."/>
            <person name="Gouzy J."/>
            <person name="Grassa C.J."/>
            <person name="Murat F."/>
            <person name="Staton S.E."/>
            <person name="Cottret L."/>
            <person name="Lelandais-Briere C."/>
            <person name="Owens G.L."/>
            <person name="Carrere S."/>
            <person name="Mayjonade B."/>
            <person name="Legrand L."/>
            <person name="Gill N."/>
            <person name="Kane N.C."/>
            <person name="Bowers J.E."/>
            <person name="Hubner S."/>
            <person name="Bellec A."/>
            <person name="Berard A."/>
            <person name="Berges H."/>
            <person name="Blanchet N."/>
            <person name="Boniface M.C."/>
            <person name="Brunel D."/>
            <person name="Catrice O."/>
            <person name="Chaidir N."/>
            <person name="Claudel C."/>
            <person name="Donnadieu C."/>
            <person name="Faraut T."/>
            <person name="Fievet G."/>
            <person name="Helmstetter N."/>
            <person name="King M."/>
            <person name="Knapp S.J."/>
            <person name="Lai Z."/>
            <person name="Le Paslier M.C."/>
            <person name="Lippi Y."/>
            <person name="Lorenzon L."/>
            <person name="Mandel J.R."/>
            <person name="Marage G."/>
            <person name="Marchand G."/>
            <person name="Marquand E."/>
            <person name="Bret-Mestries E."/>
            <person name="Morien E."/>
            <person name="Nambeesan S."/>
            <person name="Nguyen T."/>
            <person name="Pegot-Espagnet P."/>
            <person name="Pouilly N."/>
            <person name="Raftis F."/>
            <person name="Sallet E."/>
            <person name="Schiex T."/>
            <person name="Thomas J."/>
            <person name="Vandecasteele C."/>
            <person name="Vares D."/>
            <person name="Vear F."/>
            <person name="Vautrin S."/>
            <person name="Crespi M."/>
            <person name="Mangin B."/>
            <person name="Burke J.M."/>
            <person name="Salse J."/>
            <person name="Munos S."/>
            <person name="Vincourt P."/>
            <person name="Rieseberg L.H."/>
            <person name="Langlade N.B."/>
        </authorList>
    </citation>
    <scope>NUCLEOTIDE SEQUENCE</scope>
    <source>
        <tissue evidence="1">Leaves</tissue>
    </source>
</reference>
<evidence type="ECO:0008006" key="3">
    <source>
        <dbReference type="Google" id="ProtNLM"/>
    </source>
</evidence>
<protein>
    <recommendedName>
        <fullName evidence="3">DUF4283 domain-containing protein</fullName>
    </recommendedName>
</protein>
<dbReference type="PANTHER" id="PTHR34427:SF5">
    <property type="entry name" value="DUF4283 DOMAIN-CONTAINING PROTEIN"/>
    <property type="match status" value="1"/>
</dbReference>
<dbReference type="AlphaFoldDB" id="A0A9K3GUI5"/>
<evidence type="ECO:0000313" key="2">
    <source>
        <dbReference type="Proteomes" id="UP000215914"/>
    </source>
</evidence>
<dbReference type="PANTHER" id="PTHR34427">
    <property type="entry name" value="DUF4283 DOMAIN PROTEIN"/>
    <property type="match status" value="1"/>
</dbReference>
<accession>A0A9K3GUI5</accession>
<comment type="caution">
    <text evidence="1">The sequence shown here is derived from an EMBL/GenBank/DDBJ whole genome shotgun (WGS) entry which is preliminary data.</text>
</comment>
<proteinExistence type="predicted"/>